<protein>
    <submittedName>
        <fullName evidence="2">Uncharacterized protein</fullName>
    </submittedName>
</protein>
<dbReference type="AlphaFoldDB" id="A0AAD7ZN33"/>
<reference evidence="2" key="2">
    <citation type="submission" date="2023-05" db="EMBL/GenBank/DDBJ databases">
        <authorList>
            <person name="Fouks B."/>
        </authorList>
    </citation>
    <scope>NUCLEOTIDE SEQUENCE</scope>
    <source>
        <strain evidence="2">Stay&amp;Tobe</strain>
        <tissue evidence="2">Testes</tissue>
    </source>
</reference>
<gene>
    <name evidence="2" type="ORF">L9F63_021888</name>
</gene>
<evidence type="ECO:0000256" key="1">
    <source>
        <dbReference type="SAM" id="MobiDB-lite"/>
    </source>
</evidence>
<evidence type="ECO:0000313" key="3">
    <source>
        <dbReference type="Proteomes" id="UP001233999"/>
    </source>
</evidence>
<comment type="caution">
    <text evidence="2">The sequence shown here is derived from an EMBL/GenBank/DDBJ whole genome shotgun (WGS) entry which is preliminary data.</text>
</comment>
<feature type="region of interest" description="Disordered" evidence="1">
    <location>
        <begin position="62"/>
        <end position="97"/>
    </location>
</feature>
<feature type="region of interest" description="Disordered" evidence="1">
    <location>
        <begin position="110"/>
        <end position="146"/>
    </location>
</feature>
<accession>A0AAD7ZN33</accession>
<proteinExistence type="predicted"/>
<feature type="region of interest" description="Disordered" evidence="1">
    <location>
        <begin position="1"/>
        <end position="47"/>
    </location>
</feature>
<feature type="compositionally biased region" description="Polar residues" evidence="1">
    <location>
        <begin position="76"/>
        <end position="86"/>
    </location>
</feature>
<organism evidence="2 3">
    <name type="scientific">Diploptera punctata</name>
    <name type="common">Pacific beetle cockroach</name>
    <dbReference type="NCBI Taxonomy" id="6984"/>
    <lineage>
        <taxon>Eukaryota</taxon>
        <taxon>Metazoa</taxon>
        <taxon>Ecdysozoa</taxon>
        <taxon>Arthropoda</taxon>
        <taxon>Hexapoda</taxon>
        <taxon>Insecta</taxon>
        <taxon>Pterygota</taxon>
        <taxon>Neoptera</taxon>
        <taxon>Polyneoptera</taxon>
        <taxon>Dictyoptera</taxon>
        <taxon>Blattodea</taxon>
        <taxon>Blaberoidea</taxon>
        <taxon>Blaberidae</taxon>
        <taxon>Diplopterinae</taxon>
        <taxon>Diploptera</taxon>
    </lineage>
</organism>
<reference evidence="2" key="1">
    <citation type="journal article" date="2023" name="IScience">
        <title>Live-bearing cockroach genome reveals convergent evolutionary mechanisms linked to viviparity in insects and beyond.</title>
        <authorList>
            <person name="Fouks B."/>
            <person name="Harrison M.C."/>
            <person name="Mikhailova A.A."/>
            <person name="Marchal E."/>
            <person name="English S."/>
            <person name="Carruthers M."/>
            <person name="Jennings E.C."/>
            <person name="Chiamaka E.L."/>
            <person name="Frigard R.A."/>
            <person name="Pippel M."/>
            <person name="Attardo G.M."/>
            <person name="Benoit J.B."/>
            <person name="Bornberg-Bauer E."/>
            <person name="Tobe S.S."/>
        </authorList>
    </citation>
    <scope>NUCLEOTIDE SEQUENCE</scope>
    <source>
        <strain evidence="2">Stay&amp;Tobe</strain>
    </source>
</reference>
<dbReference type="EMBL" id="JASPKZ010007528">
    <property type="protein sequence ID" value="KAJ9583764.1"/>
    <property type="molecule type" value="Genomic_DNA"/>
</dbReference>
<dbReference type="Proteomes" id="UP001233999">
    <property type="component" value="Unassembled WGS sequence"/>
</dbReference>
<sequence length="207" mass="22384">MEQEGFFFNSATNTVQPQPQHPAVEPDPSYHPQFPEVPVQSVNYSSPNVYRPCPEIVPQYEQNLRDLSASGRATPFPSTVHQNYETDSGMGDEESGRGINWGSVLSLSSQSDLDPLNNNELYPSSPSHSSSSSSSSTASLPGHSDNSSSLGLLGDMDFGHEFDDFLPSWKLTPLSADDILKSVPSSELPGRQGEGELDSIMHVLVGT</sequence>
<name>A0AAD7ZN33_DIPPU</name>
<evidence type="ECO:0000313" key="2">
    <source>
        <dbReference type="EMBL" id="KAJ9583764.1"/>
    </source>
</evidence>
<feature type="compositionally biased region" description="Polar residues" evidence="1">
    <location>
        <begin position="9"/>
        <end position="18"/>
    </location>
</feature>
<keyword evidence="3" id="KW-1185">Reference proteome</keyword>